<evidence type="ECO:0000256" key="1">
    <source>
        <dbReference type="SAM" id="MobiDB-lite"/>
    </source>
</evidence>
<gene>
    <name evidence="2" type="ORF">FM114_12965</name>
</gene>
<dbReference type="Gene3D" id="3.40.50.880">
    <property type="match status" value="1"/>
</dbReference>
<dbReference type="Proteomes" id="UP000188342">
    <property type="component" value="Unassembled WGS sequence"/>
</dbReference>
<evidence type="ECO:0000313" key="2">
    <source>
        <dbReference type="EMBL" id="SJN41676.1"/>
    </source>
</evidence>
<feature type="compositionally biased region" description="Basic and acidic residues" evidence="1">
    <location>
        <begin position="385"/>
        <end position="397"/>
    </location>
</feature>
<dbReference type="OrthoDB" id="3078420at2"/>
<evidence type="ECO:0000313" key="3">
    <source>
        <dbReference type="Proteomes" id="UP000188342"/>
    </source>
</evidence>
<dbReference type="RefSeq" id="WP_094765553.1">
    <property type="nucleotide sequence ID" value="NZ_FUKQ01000047.1"/>
</dbReference>
<dbReference type="EMBL" id="FUKQ01000047">
    <property type="protein sequence ID" value="SJN41676.1"/>
    <property type="molecule type" value="Genomic_DNA"/>
</dbReference>
<proteinExistence type="predicted"/>
<sequence>MTIYLVGGGPADSLSSVHDQFVASAKKRGTRIAVALLGTEEETGGQLASYADPLRARWPEAEIVPIWLDDEPDAAQNQTVWPQDPEELAGMVVAGGWTPGYLEALRPHREVIAKLVRRGVPYMGFSAGAMVVGKRAIVGGWRFRGRQIIPEVWGEGVEEFEMRDGLALIGPTVDVHADVAGLGAGLAALEKGEVTTVVSIDEQTCLVIDPVSGHTLVEGGQRIHWLTKEGTAIVVRHESSAAEQERHKEYLPREREAAEREAAARQAELERLAAIKAERERELAAERAERQRVLAEQREQEKARLEAEQEERRRRQAARQRIADEKAAAAKAAAAEEEERRRHEKHEQRIAETARRKLAADKRFLPKTEEAAQEPATEQPLELAEVARTKAAGDKRLTTGPAPTE</sequence>
<dbReference type="AlphaFoldDB" id="A0A1R4KBI8"/>
<dbReference type="SUPFAM" id="SSF52317">
    <property type="entry name" value="Class I glutamine amidotransferase-like"/>
    <property type="match status" value="1"/>
</dbReference>
<feature type="region of interest" description="Disordered" evidence="1">
    <location>
        <begin position="238"/>
        <end position="257"/>
    </location>
</feature>
<feature type="region of interest" description="Disordered" evidence="1">
    <location>
        <begin position="305"/>
        <end position="405"/>
    </location>
</feature>
<accession>A0A1R4KBI8</accession>
<dbReference type="InterPro" id="IPR029062">
    <property type="entry name" value="Class_I_gatase-like"/>
</dbReference>
<reference evidence="2 3" key="1">
    <citation type="submission" date="2017-02" db="EMBL/GenBank/DDBJ databases">
        <authorList>
            <person name="Peterson S.W."/>
        </authorList>
    </citation>
    <scope>NUCLEOTIDE SEQUENCE [LARGE SCALE GENOMIC DNA]</scope>
    <source>
        <strain evidence="2 3">LSP_Lj1</strain>
    </source>
</reference>
<name>A0A1R4KBI8_9ACTN</name>
<protein>
    <submittedName>
        <fullName evidence="2">Phage protein</fullName>
    </submittedName>
</protein>
<organism evidence="2 3">
    <name type="scientific">Luteococcus japonicus LSP_Lj1</name>
    <dbReference type="NCBI Taxonomy" id="1255658"/>
    <lineage>
        <taxon>Bacteria</taxon>
        <taxon>Bacillati</taxon>
        <taxon>Actinomycetota</taxon>
        <taxon>Actinomycetes</taxon>
        <taxon>Propionibacteriales</taxon>
        <taxon>Propionibacteriaceae</taxon>
        <taxon>Luteococcus</taxon>
    </lineage>
</organism>
<keyword evidence="3" id="KW-1185">Reference proteome</keyword>
<dbReference type="STRING" id="1255658.FM114_12965"/>
<feature type="compositionally biased region" description="Basic and acidic residues" evidence="1">
    <location>
        <begin position="338"/>
        <end position="370"/>
    </location>
</feature>